<keyword evidence="2" id="KW-1133">Transmembrane helix</keyword>
<sequence>MDKKGKNDEAFSGWTEDGLDDVDEGYLEPEEAPKTAREGTVIDHTPEPVEENLNEPLFSGKGAQAEHTVPPSAPDWNDEPDEKSSGRRIPADKLKKAVGLVAAVVVVIVGGALYHKHQQSSTASPIALTPVHPSTPVHTQAVSPARTAADSVHAKAASSPASPVHPQSAPAVATPQKTFATAPSMATQAPSSTPVLLGAVSDIKSQLATLETQLANQRQQGVSKKAIASIEKQVGALHSALTLLRVQIADLTNKMKVGTAAHPVLAGYRLIAVIGDQAVIEQVATNRVAVLGTNGNLGNLTVYQVGNGQVVTNYGVFSAQ</sequence>
<feature type="transmembrane region" description="Helical" evidence="2">
    <location>
        <begin position="97"/>
        <end position="115"/>
    </location>
</feature>
<accession>A0A1P8UFR9</accession>
<keyword evidence="4" id="KW-1185">Reference proteome</keyword>
<proteinExistence type="predicted"/>
<dbReference type="AlphaFoldDB" id="A0A1P8UFR9"/>
<name>A0A1P8UFR9_9GAMM</name>
<feature type="region of interest" description="Disordered" evidence="1">
    <location>
        <begin position="126"/>
        <end position="173"/>
    </location>
</feature>
<reference evidence="3 4" key="1">
    <citation type="submission" date="2017-01" db="EMBL/GenBank/DDBJ databases">
        <title>Draft sequence of Acidihalobacter ferrooxidans strain DSM 14175 (strain V8).</title>
        <authorList>
            <person name="Khaleque H.N."/>
            <person name="Ramsay J.P."/>
            <person name="Murphy R.J.T."/>
            <person name="Kaksonen A.H."/>
            <person name="Boxall N.J."/>
            <person name="Watkin E.L.J."/>
        </authorList>
    </citation>
    <scope>NUCLEOTIDE SEQUENCE [LARGE SCALE GENOMIC DNA]</scope>
    <source>
        <strain evidence="3 4">V8</strain>
    </source>
</reference>
<evidence type="ECO:0000313" key="3">
    <source>
        <dbReference type="EMBL" id="APZ42594.1"/>
    </source>
</evidence>
<evidence type="ECO:0000313" key="4">
    <source>
        <dbReference type="Proteomes" id="UP000243807"/>
    </source>
</evidence>
<feature type="region of interest" description="Disordered" evidence="1">
    <location>
        <begin position="1"/>
        <end position="89"/>
    </location>
</feature>
<keyword evidence="2" id="KW-0472">Membrane</keyword>
<gene>
    <name evidence="3" type="ORF">BW247_05360</name>
</gene>
<dbReference type="EMBL" id="CP019434">
    <property type="protein sequence ID" value="APZ42594.1"/>
    <property type="molecule type" value="Genomic_DNA"/>
</dbReference>
<dbReference type="RefSeq" id="WP_076836248.1">
    <property type="nucleotide sequence ID" value="NZ_CP019434.1"/>
</dbReference>
<keyword evidence="2" id="KW-0812">Transmembrane</keyword>
<evidence type="ECO:0000256" key="1">
    <source>
        <dbReference type="SAM" id="MobiDB-lite"/>
    </source>
</evidence>
<organism evidence="3 4">
    <name type="scientific">Acidihalobacter ferrooxydans</name>
    <dbReference type="NCBI Taxonomy" id="1765967"/>
    <lineage>
        <taxon>Bacteria</taxon>
        <taxon>Pseudomonadati</taxon>
        <taxon>Pseudomonadota</taxon>
        <taxon>Gammaproteobacteria</taxon>
        <taxon>Chromatiales</taxon>
        <taxon>Ectothiorhodospiraceae</taxon>
        <taxon>Acidihalobacter</taxon>
    </lineage>
</organism>
<evidence type="ECO:0000256" key="2">
    <source>
        <dbReference type="SAM" id="Phobius"/>
    </source>
</evidence>
<dbReference type="OrthoDB" id="9820553at2"/>
<feature type="compositionally biased region" description="Acidic residues" evidence="1">
    <location>
        <begin position="17"/>
        <end position="30"/>
    </location>
</feature>
<protein>
    <submittedName>
        <fullName evidence="3">Uncharacterized protein</fullName>
    </submittedName>
</protein>
<dbReference type="Proteomes" id="UP000243807">
    <property type="component" value="Chromosome"/>
</dbReference>
<dbReference type="STRING" id="1765967.BW247_05360"/>
<feature type="compositionally biased region" description="Basic and acidic residues" evidence="1">
    <location>
        <begin position="31"/>
        <end position="47"/>
    </location>
</feature>
<dbReference type="KEGG" id="afy:BW247_05360"/>